<dbReference type="Gene3D" id="3.30.70.20">
    <property type="match status" value="1"/>
</dbReference>
<comment type="cofactor">
    <cofactor evidence="8">
        <name>[4Fe-4S] cluster</name>
        <dbReference type="ChEBI" id="CHEBI:49883"/>
    </cofactor>
    <text evidence="8">Binds 2 [4Fe-4S] clusters per subunit.</text>
</comment>
<keyword evidence="11" id="KW-1185">Reference proteome</keyword>
<dbReference type="NCBIfam" id="NF003454">
    <property type="entry name" value="PRK05035.1"/>
    <property type="match status" value="1"/>
</dbReference>
<dbReference type="Proteomes" id="UP001549106">
    <property type="component" value="Unassembled WGS sequence"/>
</dbReference>
<dbReference type="InterPro" id="IPR017900">
    <property type="entry name" value="4Fe4S_Fe_S_CS"/>
</dbReference>
<name>A0ABV2M272_9FIRM</name>
<dbReference type="InterPro" id="IPR017896">
    <property type="entry name" value="4Fe4S_Fe-S-bd"/>
</dbReference>
<comment type="subcellular location">
    <subcellularLocation>
        <location evidence="8">Cell membrane</location>
        <topology evidence="8">Peripheral membrane protein</topology>
    </subcellularLocation>
</comment>
<dbReference type="Pfam" id="PF13375">
    <property type="entry name" value="RnfC_N"/>
    <property type="match status" value="1"/>
</dbReference>
<evidence type="ECO:0000256" key="7">
    <source>
        <dbReference type="ARBA" id="ARBA00023014"/>
    </source>
</evidence>
<evidence type="ECO:0000256" key="4">
    <source>
        <dbReference type="ARBA" id="ARBA00022737"/>
    </source>
</evidence>
<feature type="binding site" evidence="8">
    <location>
        <position position="421"/>
    </location>
    <ligand>
        <name>[4Fe-4S] cluster</name>
        <dbReference type="ChEBI" id="CHEBI:49883"/>
        <label>2</label>
    </ligand>
</feature>
<dbReference type="RefSeq" id="WP_257464082.1">
    <property type="nucleotide sequence ID" value="NZ_JANJZT010000004.1"/>
</dbReference>
<comment type="function">
    <text evidence="8">Part of a membrane-bound complex that couples electron transfer with translocation of ions across the membrane.</text>
</comment>
<feature type="binding site" evidence="8">
    <location>
        <position position="427"/>
    </location>
    <ligand>
        <name>[4Fe-4S] cluster</name>
        <dbReference type="ChEBI" id="CHEBI:49883"/>
        <label>2</label>
    </ligand>
</feature>
<organism evidence="10 11">
    <name type="scientific">Blautia caecimuris</name>
    <dbReference type="NCBI Taxonomy" id="1796615"/>
    <lineage>
        <taxon>Bacteria</taxon>
        <taxon>Bacillati</taxon>
        <taxon>Bacillota</taxon>
        <taxon>Clostridia</taxon>
        <taxon>Lachnospirales</taxon>
        <taxon>Lachnospiraceae</taxon>
        <taxon>Blautia</taxon>
    </lineage>
</organism>
<evidence type="ECO:0000256" key="2">
    <source>
        <dbReference type="ARBA" id="ARBA00022485"/>
    </source>
</evidence>
<dbReference type="InterPro" id="IPR019554">
    <property type="entry name" value="Soluble_ligand-bd"/>
</dbReference>
<dbReference type="NCBIfam" id="TIGR01945">
    <property type="entry name" value="rnfC"/>
    <property type="match status" value="1"/>
</dbReference>
<dbReference type="SUPFAM" id="SSF142019">
    <property type="entry name" value="Nqo1 FMN-binding domain-like"/>
    <property type="match status" value="1"/>
</dbReference>
<feature type="binding site" evidence="8">
    <location>
        <position position="392"/>
    </location>
    <ligand>
        <name>[4Fe-4S] cluster</name>
        <dbReference type="ChEBI" id="CHEBI:49883"/>
        <label>2</label>
    </ligand>
</feature>
<evidence type="ECO:0000259" key="9">
    <source>
        <dbReference type="PROSITE" id="PS51379"/>
    </source>
</evidence>
<keyword evidence="3 8" id="KW-0479">Metal-binding</keyword>
<dbReference type="InterPro" id="IPR037225">
    <property type="entry name" value="Nuo51_FMN-bd_sf"/>
</dbReference>
<feature type="domain" description="4Fe-4S ferredoxin-type" evidence="9">
    <location>
        <begin position="412"/>
        <end position="442"/>
    </location>
</feature>
<gene>
    <name evidence="8" type="primary">rnfC</name>
    <name evidence="10" type="ORF">ABID24_000782</name>
</gene>
<keyword evidence="8" id="KW-0472">Membrane</keyword>
<dbReference type="PANTHER" id="PTHR43034">
    <property type="entry name" value="ION-TRANSLOCATING OXIDOREDUCTASE COMPLEX SUBUNIT C"/>
    <property type="match status" value="1"/>
</dbReference>
<keyword evidence="8" id="KW-1278">Translocase</keyword>
<comment type="subunit">
    <text evidence="8">The complex is composed of six subunits: RnfA, RnfB, RnfC, RnfD, RnfE and RnfG.</text>
</comment>
<evidence type="ECO:0000313" key="11">
    <source>
        <dbReference type="Proteomes" id="UP001549106"/>
    </source>
</evidence>
<feature type="binding site" evidence="8">
    <location>
        <position position="424"/>
    </location>
    <ligand>
        <name>[4Fe-4S] cluster</name>
        <dbReference type="ChEBI" id="CHEBI:49883"/>
        <label>2</label>
    </ligand>
</feature>
<comment type="caution">
    <text evidence="10">The sequence shown here is derived from an EMBL/GenBank/DDBJ whole genome shotgun (WGS) entry which is preliminary data.</text>
</comment>
<evidence type="ECO:0000256" key="8">
    <source>
        <dbReference type="HAMAP-Rule" id="MF_00461"/>
    </source>
</evidence>
<feature type="binding site" evidence="8">
    <location>
        <position position="431"/>
    </location>
    <ligand>
        <name>[4Fe-4S] cluster</name>
        <dbReference type="ChEBI" id="CHEBI:49883"/>
        <label>1</label>
    </ligand>
</feature>
<dbReference type="EC" id="7.-.-.-" evidence="8"/>
<keyword evidence="6 8" id="KW-0408">Iron</keyword>
<keyword evidence="7 8" id="KW-0411">Iron-sulfur</keyword>
<dbReference type="PROSITE" id="PS51379">
    <property type="entry name" value="4FE4S_FER_2"/>
    <property type="match status" value="2"/>
</dbReference>
<evidence type="ECO:0000313" key="10">
    <source>
        <dbReference type="EMBL" id="MET3749548.1"/>
    </source>
</evidence>
<dbReference type="Gene3D" id="3.10.20.600">
    <property type="match status" value="1"/>
</dbReference>
<evidence type="ECO:0000256" key="6">
    <source>
        <dbReference type="ARBA" id="ARBA00023004"/>
    </source>
</evidence>
<feature type="binding site" evidence="8">
    <location>
        <position position="388"/>
    </location>
    <ligand>
        <name>[4Fe-4S] cluster</name>
        <dbReference type="ChEBI" id="CHEBI:49883"/>
        <label>1</label>
    </ligand>
</feature>
<keyword evidence="1 8" id="KW-0813">Transport</keyword>
<dbReference type="InterPro" id="IPR026902">
    <property type="entry name" value="RnfC_N"/>
</dbReference>
<dbReference type="Gene3D" id="3.40.50.11540">
    <property type="entry name" value="NADH-ubiquinone oxidoreductase 51kDa subunit"/>
    <property type="match status" value="1"/>
</dbReference>
<evidence type="ECO:0000256" key="1">
    <source>
        <dbReference type="ARBA" id="ARBA00022448"/>
    </source>
</evidence>
<evidence type="ECO:0000256" key="5">
    <source>
        <dbReference type="ARBA" id="ARBA00022982"/>
    </source>
</evidence>
<dbReference type="Pfam" id="PF10531">
    <property type="entry name" value="SLBB"/>
    <property type="match status" value="1"/>
</dbReference>
<dbReference type="SUPFAM" id="SSF142984">
    <property type="entry name" value="Nqo1 middle domain-like"/>
    <property type="match status" value="1"/>
</dbReference>
<sequence length="460" mass="49367">MQKRKKSVFPGGVHPTDGFDKALSMDSAVQPYCPETVTILSEQSFGGKCSFLVSPGDHIKKGQLIEKPEAFVAAPLHASVSGKVLEIKEVQEQGRSIMACIVQKETDPEVNTELSYYKGAADISNISSQEILTGIRDGGLTGMGGAGFPTHKKYETDKTITDLLINGAECEPFLTCDYRLMLENGYALLNGVRILLKASGASKAYVCLEDNKPLAAENLNKILAEMTASGLMGQEENIEIKVLPTKYPQGGERQLIQAVLGREVPMGGLPADSAVIVSNVSTAKAAADMLLGGRPLTERIVTVTGAVKNPGNFLVPVGTSAKELIQLCGGVTVSENRVIAGGPMTGPCVANNWNGETELFHVTKNTSGILILPEPGFEEQPCIRCSGCESVCPAGLVPYKIEFALLDEDYDLCEKLYASECIACGCCSYICPARRELSVRTRAARDIVKQRIRERAVKKS</sequence>
<keyword evidence="4 8" id="KW-0677">Repeat</keyword>
<protein>
    <recommendedName>
        <fullName evidence="8">Ion-translocating oxidoreductase complex subunit C</fullName>
        <ecNumber evidence="8">7.-.-.-</ecNumber>
    </recommendedName>
    <alternativeName>
        <fullName evidence="8">Rnf electron transport complex subunit C</fullName>
    </alternativeName>
</protein>
<accession>A0ABV2M272</accession>
<dbReference type="HAMAP" id="MF_00461">
    <property type="entry name" value="RsxC_RnfC"/>
    <property type="match status" value="1"/>
</dbReference>
<dbReference type="PROSITE" id="PS00198">
    <property type="entry name" value="4FE4S_FER_1"/>
    <property type="match status" value="1"/>
</dbReference>
<keyword evidence="5 8" id="KW-0249">Electron transport</keyword>
<dbReference type="PANTHER" id="PTHR43034:SF2">
    <property type="entry name" value="ION-TRANSLOCATING OXIDOREDUCTASE COMPLEX SUBUNIT C"/>
    <property type="match status" value="1"/>
</dbReference>
<feature type="domain" description="4Fe-4S ferredoxin-type" evidence="9">
    <location>
        <begin position="373"/>
        <end position="402"/>
    </location>
</feature>
<dbReference type="InterPro" id="IPR010208">
    <property type="entry name" value="Ion_transpt_RnfC/RsxC"/>
</dbReference>
<dbReference type="EMBL" id="JBEPMJ010000004">
    <property type="protein sequence ID" value="MET3749548.1"/>
    <property type="molecule type" value="Genomic_DNA"/>
</dbReference>
<keyword evidence="2 8" id="KW-0004">4Fe-4S</keyword>
<comment type="similarity">
    <text evidence="8">Belongs to the 4Fe4S bacterial-type ferredoxin family. RnfC subfamily.</text>
</comment>
<keyword evidence="8" id="KW-1003">Cell membrane</keyword>
<proteinExistence type="inferred from homology"/>
<evidence type="ECO:0000256" key="3">
    <source>
        <dbReference type="ARBA" id="ARBA00022723"/>
    </source>
</evidence>
<feature type="binding site" evidence="8">
    <location>
        <position position="382"/>
    </location>
    <ligand>
        <name>[4Fe-4S] cluster</name>
        <dbReference type="ChEBI" id="CHEBI:49883"/>
        <label>1</label>
    </ligand>
</feature>
<dbReference type="Pfam" id="PF01512">
    <property type="entry name" value="Complex1_51K"/>
    <property type="match status" value="1"/>
</dbReference>
<dbReference type="SUPFAM" id="SSF46548">
    <property type="entry name" value="alpha-helical ferredoxin"/>
    <property type="match status" value="1"/>
</dbReference>
<reference evidence="10 11" key="1">
    <citation type="submission" date="2024-06" db="EMBL/GenBank/DDBJ databases">
        <title>Genomic Encyclopedia of Type Strains, Phase IV (KMG-IV): sequencing the most valuable type-strain genomes for metagenomic binning, comparative biology and taxonomic classification.</title>
        <authorList>
            <person name="Goeker M."/>
        </authorList>
    </citation>
    <scope>NUCLEOTIDE SEQUENCE [LARGE SCALE GENOMIC DNA]</scope>
    <source>
        <strain evidence="10 11">DSM 29492</strain>
    </source>
</reference>
<feature type="binding site" evidence="8">
    <location>
        <position position="385"/>
    </location>
    <ligand>
        <name>[4Fe-4S] cluster</name>
        <dbReference type="ChEBI" id="CHEBI:49883"/>
        <label>1</label>
    </ligand>
</feature>
<dbReference type="InterPro" id="IPR011538">
    <property type="entry name" value="Nuo51_FMN-bd"/>
</dbReference>